<dbReference type="Proteomes" id="UP001646157">
    <property type="component" value="Unassembled WGS sequence"/>
</dbReference>
<dbReference type="PROSITE" id="PS50002">
    <property type="entry name" value="SH3"/>
    <property type="match status" value="1"/>
</dbReference>
<evidence type="ECO:0000313" key="4">
    <source>
        <dbReference type="Proteomes" id="UP001646157"/>
    </source>
</evidence>
<dbReference type="InterPro" id="IPR014593">
    <property type="entry name" value="UCP034961_SH3_2"/>
</dbReference>
<dbReference type="InterPro" id="IPR036028">
    <property type="entry name" value="SH3-like_dom_sf"/>
</dbReference>
<reference evidence="3 4" key="1">
    <citation type="submission" date="2021-01" db="EMBL/GenBank/DDBJ databases">
        <title>Genomic Encyclopedia of Type Strains, Phase IV (KMG-IV): sequencing the most valuable type-strain genomes for metagenomic binning, comparative biology and taxonomic classification.</title>
        <authorList>
            <person name="Goeker M."/>
        </authorList>
    </citation>
    <scope>NUCLEOTIDE SEQUENCE [LARGE SCALE GENOMIC DNA]</scope>
    <source>
        <strain evidence="3 4">DSM 24834</strain>
    </source>
</reference>
<proteinExistence type="predicted"/>
<evidence type="ECO:0000259" key="2">
    <source>
        <dbReference type="PROSITE" id="PS50002"/>
    </source>
</evidence>
<evidence type="ECO:0000313" key="3">
    <source>
        <dbReference type="EMBL" id="MBM7583831.1"/>
    </source>
</evidence>
<protein>
    <recommendedName>
        <fullName evidence="2">SH3 domain-containing protein</fullName>
    </recommendedName>
</protein>
<keyword evidence="1" id="KW-0728">SH3 domain</keyword>
<dbReference type="SUPFAM" id="SSF50044">
    <property type="entry name" value="SH3-domain"/>
    <property type="match status" value="1"/>
</dbReference>
<accession>A0ABS2N7K4</accession>
<feature type="domain" description="SH3" evidence="2">
    <location>
        <begin position="62"/>
        <end position="119"/>
    </location>
</feature>
<gene>
    <name evidence="3" type="ORF">JOC86_000368</name>
</gene>
<keyword evidence="4" id="KW-1185">Reference proteome</keyword>
<name>A0ABS2N7K4_9BACI</name>
<comment type="caution">
    <text evidence="3">The sequence shown here is derived from an EMBL/GenBank/DDBJ whole genome shotgun (WGS) entry which is preliminary data.</text>
</comment>
<evidence type="ECO:0000256" key="1">
    <source>
        <dbReference type="ARBA" id="ARBA00022443"/>
    </source>
</evidence>
<dbReference type="EMBL" id="JAFBDZ010000001">
    <property type="protein sequence ID" value="MBM7583831.1"/>
    <property type="molecule type" value="Genomic_DNA"/>
</dbReference>
<sequence>MKYRITQHHSSKCPKPLILKQGAIVKVGGLYNGENNEWVNWRYCTSIESNLSGWVPDQIIAITDEHGMILEDYDATELDCYKESIIEGIQELNGWVWCRDLTNNRRGWVPKNKLEKIDTKRVELI</sequence>
<dbReference type="PIRSF" id="PIRSF034961">
    <property type="entry name" value="UCP034961_SH3_2"/>
    <property type="match status" value="1"/>
</dbReference>
<organism evidence="3 4">
    <name type="scientific">Rossellomorea pakistanensis</name>
    <dbReference type="NCBI Taxonomy" id="992288"/>
    <lineage>
        <taxon>Bacteria</taxon>
        <taxon>Bacillati</taxon>
        <taxon>Bacillota</taxon>
        <taxon>Bacilli</taxon>
        <taxon>Bacillales</taxon>
        <taxon>Bacillaceae</taxon>
        <taxon>Rossellomorea</taxon>
    </lineage>
</organism>
<dbReference type="RefSeq" id="WP_205168058.1">
    <property type="nucleotide sequence ID" value="NZ_JAFBDZ010000001.1"/>
</dbReference>
<dbReference type="Gene3D" id="2.30.30.40">
    <property type="entry name" value="SH3 Domains"/>
    <property type="match status" value="1"/>
</dbReference>
<dbReference type="InterPro" id="IPR001452">
    <property type="entry name" value="SH3_domain"/>
</dbReference>